<keyword evidence="6" id="KW-1185">Reference proteome</keyword>
<keyword evidence="1 2" id="KW-0694">RNA-binding</keyword>
<feature type="signal peptide" evidence="3">
    <location>
        <begin position="1"/>
        <end position="20"/>
    </location>
</feature>
<proteinExistence type="predicted"/>
<evidence type="ECO:0000313" key="6">
    <source>
        <dbReference type="Proteomes" id="UP000265515"/>
    </source>
</evidence>
<dbReference type="SMART" id="SM00360">
    <property type="entry name" value="RRM"/>
    <property type="match status" value="1"/>
</dbReference>
<gene>
    <name evidence="5" type="ORF">CBR_g8611</name>
</gene>
<evidence type="ECO:0000259" key="4">
    <source>
        <dbReference type="PROSITE" id="PS50102"/>
    </source>
</evidence>
<evidence type="ECO:0000256" key="3">
    <source>
        <dbReference type="SAM" id="SignalP"/>
    </source>
</evidence>
<dbReference type="PROSITE" id="PS50102">
    <property type="entry name" value="RRM"/>
    <property type="match status" value="1"/>
</dbReference>
<evidence type="ECO:0000256" key="1">
    <source>
        <dbReference type="ARBA" id="ARBA00022884"/>
    </source>
</evidence>
<comment type="caution">
    <text evidence="5">The sequence shown here is derived from an EMBL/GenBank/DDBJ whole genome shotgun (WGS) entry which is preliminary data.</text>
</comment>
<dbReference type="Gene3D" id="3.30.70.330">
    <property type="match status" value="1"/>
</dbReference>
<protein>
    <recommendedName>
        <fullName evidence="4">RRM domain-containing protein</fullName>
    </recommendedName>
</protein>
<keyword evidence="3" id="KW-0732">Signal</keyword>
<reference evidence="5 6" key="1">
    <citation type="journal article" date="2018" name="Cell">
        <title>The Chara Genome: Secondary Complexity and Implications for Plant Terrestrialization.</title>
        <authorList>
            <person name="Nishiyama T."/>
            <person name="Sakayama H."/>
            <person name="Vries J.D."/>
            <person name="Buschmann H."/>
            <person name="Saint-Marcoux D."/>
            <person name="Ullrich K.K."/>
            <person name="Haas F.B."/>
            <person name="Vanderstraeten L."/>
            <person name="Becker D."/>
            <person name="Lang D."/>
            <person name="Vosolsobe S."/>
            <person name="Rombauts S."/>
            <person name="Wilhelmsson P.K.I."/>
            <person name="Janitza P."/>
            <person name="Kern R."/>
            <person name="Heyl A."/>
            <person name="Rumpler F."/>
            <person name="Villalobos L.I.A.C."/>
            <person name="Clay J.M."/>
            <person name="Skokan R."/>
            <person name="Toyoda A."/>
            <person name="Suzuki Y."/>
            <person name="Kagoshima H."/>
            <person name="Schijlen E."/>
            <person name="Tajeshwar N."/>
            <person name="Catarino B."/>
            <person name="Hetherington A.J."/>
            <person name="Saltykova A."/>
            <person name="Bonnot C."/>
            <person name="Breuninger H."/>
            <person name="Symeonidi A."/>
            <person name="Radhakrishnan G.V."/>
            <person name="Van Nieuwerburgh F."/>
            <person name="Deforce D."/>
            <person name="Chang C."/>
            <person name="Karol K.G."/>
            <person name="Hedrich R."/>
            <person name="Ulvskov P."/>
            <person name="Glockner G."/>
            <person name="Delwiche C.F."/>
            <person name="Petrasek J."/>
            <person name="Van de Peer Y."/>
            <person name="Friml J."/>
            <person name="Beilby M."/>
            <person name="Dolan L."/>
            <person name="Kohara Y."/>
            <person name="Sugano S."/>
            <person name="Fujiyama A."/>
            <person name="Delaux P.-M."/>
            <person name="Quint M."/>
            <person name="TheiBen G."/>
            <person name="Hagemann M."/>
            <person name="Harholt J."/>
            <person name="Dunand C."/>
            <person name="Zachgo S."/>
            <person name="Langdale J."/>
            <person name="Maumus F."/>
            <person name="Straeten D.V.D."/>
            <person name="Gould S.B."/>
            <person name="Rensing S.A."/>
        </authorList>
    </citation>
    <scope>NUCLEOTIDE SEQUENCE [LARGE SCALE GENOMIC DNA]</scope>
    <source>
        <strain evidence="5 6">S276</strain>
    </source>
</reference>
<evidence type="ECO:0000313" key="5">
    <source>
        <dbReference type="EMBL" id="GBG60590.1"/>
    </source>
</evidence>
<dbReference type="Gramene" id="GBG60590">
    <property type="protein sequence ID" value="GBG60590"/>
    <property type="gene ID" value="CBR_g8611"/>
</dbReference>
<dbReference type="Pfam" id="PF00076">
    <property type="entry name" value="RRM_1"/>
    <property type="match status" value="1"/>
</dbReference>
<feature type="chain" id="PRO_5017478062" description="RRM domain-containing protein" evidence="3">
    <location>
        <begin position="21"/>
        <end position="401"/>
    </location>
</feature>
<dbReference type="InterPro" id="IPR035979">
    <property type="entry name" value="RBD_domain_sf"/>
</dbReference>
<dbReference type="InterPro" id="IPR000504">
    <property type="entry name" value="RRM_dom"/>
</dbReference>
<evidence type="ECO:0000256" key="2">
    <source>
        <dbReference type="PROSITE-ProRule" id="PRU00176"/>
    </source>
</evidence>
<dbReference type="Proteomes" id="UP000265515">
    <property type="component" value="Unassembled WGS sequence"/>
</dbReference>
<feature type="domain" description="RRM" evidence="4">
    <location>
        <begin position="317"/>
        <end position="397"/>
    </location>
</feature>
<sequence>MVGSQLVMLWSFVLPGTVEYTEPEHAASARKALQHHKEEEWPEKMIINFVKQKRTFDTLGNGHSAPAGAVLGAEQAFLQMAGRMPVGGLWDTASSLPGGGGHDGGAYGVYPPSQLSDNALSYQASSGPLANHFDHFDHLGHEAFGNLLGHGPSMASSYGHSSSGGLQSLAPSLGPPLDLVSNANSSADRTLKVSDFRVQVQKMFPLAQQISLSKKELGAGEMRSGFVTFGDVPTAVAERHRMMLYCDKTQKRPLQVNYSKQAADQRRDIIGGSGVQNPTAVAGRLPGLHHGERLYDARVPDPALLYVRDSKGNPASATLFVDGLPQDVTEDAVRGIFATHPGFKDLKLGTKALTEEEFRTCVVFFDSVANACVARVARDGTRLHGWKRDMVVNFKKWATRR</sequence>
<name>A0A388JS39_CHABU</name>
<organism evidence="5 6">
    <name type="scientific">Chara braunii</name>
    <name type="common">Braun's stonewort</name>
    <dbReference type="NCBI Taxonomy" id="69332"/>
    <lineage>
        <taxon>Eukaryota</taxon>
        <taxon>Viridiplantae</taxon>
        <taxon>Streptophyta</taxon>
        <taxon>Charophyceae</taxon>
        <taxon>Charales</taxon>
        <taxon>Characeae</taxon>
        <taxon>Chara</taxon>
    </lineage>
</organism>
<dbReference type="SUPFAM" id="SSF54928">
    <property type="entry name" value="RNA-binding domain, RBD"/>
    <property type="match status" value="1"/>
</dbReference>
<dbReference type="EMBL" id="BFEA01000012">
    <property type="protein sequence ID" value="GBG60590.1"/>
    <property type="molecule type" value="Genomic_DNA"/>
</dbReference>
<dbReference type="PANTHER" id="PTHR10501">
    <property type="entry name" value="U1 SMALL NUCLEAR RIBONUCLEOPROTEIN A/U2 SMALL NUCLEAR RIBONUCLEOPROTEIN B"/>
    <property type="match status" value="1"/>
</dbReference>
<dbReference type="AlphaFoldDB" id="A0A388JS39"/>
<dbReference type="GO" id="GO:0003723">
    <property type="term" value="F:RNA binding"/>
    <property type="evidence" value="ECO:0007669"/>
    <property type="project" value="UniProtKB-UniRule"/>
</dbReference>
<dbReference type="InterPro" id="IPR012677">
    <property type="entry name" value="Nucleotide-bd_a/b_plait_sf"/>
</dbReference>
<accession>A0A388JS39</accession>